<evidence type="ECO:0000256" key="1">
    <source>
        <dbReference type="ARBA" id="ARBA00004141"/>
    </source>
</evidence>
<feature type="domain" description="Amino acid permease/ SLC12A" evidence="6">
    <location>
        <begin position="16"/>
        <end position="367"/>
    </location>
</feature>
<dbReference type="EMBL" id="BAABJO010000033">
    <property type="protein sequence ID" value="GAA5136025.1"/>
    <property type="molecule type" value="Genomic_DNA"/>
</dbReference>
<feature type="transmembrane region" description="Helical" evidence="5">
    <location>
        <begin position="149"/>
        <end position="172"/>
    </location>
</feature>
<comment type="caution">
    <text evidence="7">The sequence shown here is derived from an EMBL/GenBank/DDBJ whole genome shotgun (WGS) entry which is preliminary data.</text>
</comment>
<keyword evidence="2 5" id="KW-0812">Transmembrane</keyword>
<gene>
    <name evidence="7" type="ORF">GCM10023320_66530</name>
</gene>
<feature type="transmembrane region" description="Helical" evidence="5">
    <location>
        <begin position="266"/>
        <end position="291"/>
    </location>
</feature>
<feature type="transmembrane region" description="Helical" evidence="5">
    <location>
        <begin position="120"/>
        <end position="142"/>
    </location>
</feature>
<feature type="transmembrane region" description="Helical" evidence="5">
    <location>
        <begin position="327"/>
        <end position="345"/>
    </location>
</feature>
<dbReference type="PANTHER" id="PTHR42770:SF8">
    <property type="entry name" value="PUTRESCINE IMPORTER PUUP"/>
    <property type="match status" value="1"/>
</dbReference>
<dbReference type="Gene3D" id="1.20.1740.10">
    <property type="entry name" value="Amino acid/polyamine transporter I"/>
    <property type="match status" value="1"/>
</dbReference>
<evidence type="ECO:0000313" key="8">
    <source>
        <dbReference type="Proteomes" id="UP001500804"/>
    </source>
</evidence>
<keyword evidence="4 5" id="KW-0472">Membrane</keyword>
<evidence type="ECO:0000313" key="7">
    <source>
        <dbReference type="EMBL" id="GAA5136025.1"/>
    </source>
</evidence>
<dbReference type="InterPro" id="IPR004841">
    <property type="entry name" value="AA-permease/SLC12A_dom"/>
</dbReference>
<organism evidence="7 8">
    <name type="scientific">Pseudonocardia adelaidensis</name>
    <dbReference type="NCBI Taxonomy" id="648754"/>
    <lineage>
        <taxon>Bacteria</taxon>
        <taxon>Bacillati</taxon>
        <taxon>Actinomycetota</taxon>
        <taxon>Actinomycetes</taxon>
        <taxon>Pseudonocardiales</taxon>
        <taxon>Pseudonocardiaceae</taxon>
        <taxon>Pseudonocardia</taxon>
    </lineage>
</organism>
<feature type="transmembrane region" description="Helical" evidence="5">
    <location>
        <begin position="87"/>
        <end position="114"/>
    </location>
</feature>
<feature type="transmembrane region" description="Helical" evidence="5">
    <location>
        <begin position="226"/>
        <end position="246"/>
    </location>
</feature>
<reference evidence="8" key="1">
    <citation type="journal article" date="2019" name="Int. J. Syst. Evol. Microbiol.">
        <title>The Global Catalogue of Microorganisms (GCM) 10K type strain sequencing project: providing services to taxonomists for standard genome sequencing and annotation.</title>
        <authorList>
            <consortium name="The Broad Institute Genomics Platform"/>
            <consortium name="The Broad Institute Genome Sequencing Center for Infectious Disease"/>
            <person name="Wu L."/>
            <person name="Ma J."/>
        </authorList>
    </citation>
    <scope>NUCLEOTIDE SEQUENCE [LARGE SCALE GENOMIC DNA]</scope>
    <source>
        <strain evidence="8">JCM 18302</strain>
    </source>
</reference>
<feature type="transmembrane region" description="Helical" evidence="5">
    <location>
        <begin position="192"/>
        <end position="214"/>
    </location>
</feature>
<evidence type="ECO:0000256" key="5">
    <source>
        <dbReference type="SAM" id="Phobius"/>
    </source>
</evidence>
<name>A0ABP9NX17_9PSEU</name>
<dbReference type="Pfam" id="PF00324">
    <property type="entry name" value="AA_permease"/>
    <property type="match status" value="1"/>
</dbReference>
<evidence type="ECO:0000256" key="4">
    <source>
        <dbReference type="ARBA" id="ARBA00023136"/>
    </source>
</evidence>
<feature type="transmembrane region" description="Helical" evidence="5">
    <location>
        <begin position="351"/>
        <end position="371"/>
    </location>
</feature>
<dbReference type="RefSeq" id="WP_345610633.1">
    <property type="nucleotide sequence ID" value="NZ_BAABJO010000033.1"/>
</dbReference>
<evidence type="ECO:0000256" key="2">
    <source>
        <dbReference type="ARBA" id="ARBA00022692"/>
    </source>
</evidence>
<keyword evidence="8" id="KW-1185">Reference proteome</keyword>
<evidence type="ECO:0000256" key="3">
    <source>
        <dbReference type="ARBA" id="ARBA00022989"/>
    </source>
</evidence>
<comment type="subcellular location">
    <subcellularLocation>
        <location evidence="1">Membrane</location>
        <topology evidence="1">Multi-pass membrane protein</topology>
    </subcellularLocation>
</comment>
<dbReference type="Proteomes" id="UP001500804">
    <property type="component" value="Unassembled WGS sequence"/>
</dbReference>
<protein>
    <submittedName>
        <fullName evidence="7">Amino acid permease</fullName>
    </submittedName>
</protein>
<feature type="transmembrane region" description="Helical" evidence="5">
    <location>
        <begin position="383"/>
        <end position="401"/>
    </location>
</feature>
<keyword evidence="3 5" id="KW-1133">Transmembrane helix</keyword>
<feature type="transmembrane region" description="Helical" evidence="5">
    <location>
        <begin position="46"/>
        <end position="66"/>
    </location>
</feature>
<feature type="transmembrane region" description="Helical" evidence="5">
    <location>
        <begin position="407"/>
        <end position="426"/>
    </location>
</feature>
<accession>A0ABP9NX17</accession>
<proteinExistence type="predicted"/>
<sequence>MAEMSHLNRVLGTPSIVLFGLAYLVPLTVFTTYGVVTEQTAGHLPAAYVVTLVAMLFTAYSYGLMVRAHPFAGSAYTYTQRSFGPHLGFMTGWALLLDYLFLPMINYLVMGIYLEAAFPAVPGAVWIIAAILLVTGLNVLGIRLVARMNFVLVAVQVVFIAVFLVAVGRTLAGTGLPSLSEPFLPSGGEAGAVLGGAAILCLSFLGFDAVSTLSEETRDPRRRIPRAIMLVTVIGGALFIVVSYAGHLVFPRYLEFTDVDSAALDVVGAAGGAALTAFFTAAYIAGCFGSAMASQASVSRILYAMGRDGALPPAVFGRLHPRFRTPALATAVVGVLSLVALFISLELASSMISFGALVAFSLVNLSVVKHYVIDEGRRTPANLLAYAVVPGIGVLLTLWLWTSLSGTTFVVGLAWIAVGFLYLLGLTRMFTRRPPELHMSEAP</sequence>
<dbReference type="PANTHER" id="PTHR42770">
    <property type="entry name" value="AMINO ACID TRANSPORTER-RELATED"/>
    <property type="match status" value="1"/>
</dbReference>
<dbReference type="PIRSF" id="PIRSF006060">
    <property type="entry name" value="AA_transporter"/>
    <property type="match status" value="1"/>
</dbReference>
<feature type="transmembrane region" description="Helical" evidence="5">
    <location>
        <begin position="12"/>
        <end position="34"/>
    </location>
</feature>
<evidence type="ECO:0000259" key="6">
    <source>
        <dbReference type="Pfam" id="PF00324"/>
    </source>
</evidence>
<dbReference type="InterPro" id="IPR050367">
    <property type="entry name" value="APC_superfamily"/>
</dbReference>